<evidence type="ECO:0000256" key="10">
    <source>
        <dbReference type="PIRNR" id="PIRNR006268"/>
    </source>
</evidence>
<keyword evidence="12" id="KW-0997">Cell inner membrane</keyword>
<keyword evidence="6 10" id="KW-0274">FAD</keyword>
<feature type="binding site" evidence="11">
    <location>
        <position position="184"/>
    </location>
    <ligand>
        <name>Mg(2+)</name>
        <dbReference type="ChEBI" id="CHEBI:18420"/>
    </ligand>
</feature>
<dbReference type="PANTHER" id="PTHR30040">
    <property type="entry name" value="THIAMINE BIOSYNTHESIS LIPOPROTEIN APBE"/>
    <property type="match status" value="1"/>
</dbReference>
<keyword evidence="4 10" id="KW-0808">Transferase</keyword>
<dbReference type="EMBL" id="LN879430">
    <property type="protein sequence ID" value="CUH91803.1"/>
    <property type="molecule type" value="Genomic_DNA"/>
</dbReference>
<dbReference type="OrthoDB" id="9778595at2"/>
<organism evidence="13 14">
    <name type="scientific">Herbinix luporum</name>
    <dbReference type="NCBI Taxonomy" id="1679721"/>
    <lineage>
        <taxon>Bacteria</taxon>
        <taxon>Bacillati</taxon>
        <taxon>Bacillota</taxon>
        <taxon>Clostridia</taxon>
        <taxon>Lachnospirales</taxon>
        <taxon>Lachnospiraceae</taxon>
        <taxon>Herbinix</taxon>
    </lineage>
</organism>
<evidence type="ECO:0000256" key="11">
    <source>
        <dbReference type="PIRSR" id="PIRSR006268-2"/>
    </source>
</evidence>
<evidence type="ECO:0000256" key="12">
    <source>
        <dbReference type="RuleBase" id="RU363002"/>
    </source>
</evidence>
<feature type="signal peptide" evidence="12">
    <location>
        <begin position="1"/>
        <end position="23"/>
    </location>
</feature>
<dbReference type="RefSeq" id="WP_058257235.1">
    <property type="nucleotide sequence ID" value="NZ_DUPS01000031.1"/>
</dbReference>
<comment type="subcellular location">
    <subcellularLocation>
        <location evidence="12">Cell inner membrane</location>
        <topology evidence="12">Lipid-anchor</topology>
        <orientation evidence="12">Periplasmic side</orientation>
    </subcellularLocation>
</comment>
<evidence type="ECO:0000256" key="9">
    <source>
        <dbReference type="ARBA" id="ARBA00048540"/>
    </source>
</evidence>
<dbReference type="InterPro" id="IPR024932">
    <property type="entry name" value="ApbE"/>
</dbReference>
<evidence type="ECO:0000256" key="1">
    <source>
        <dbReference type="ARBA" id="ARBA00011955"/>
    </source>
</evidence>
<dbReference type="GO" id="GO:0005886">
    <property type="term" value="C:plasma membrane"/>
    <property type="evidence" value="ECO:0007669"/>
    <property type="project" value="UniProtKB-SubCell"/>
</dbReference>
<keyword evidence="12" id="KW-0732">Signal</keyword>
<accession>A0A0K8J3A7</accession>
<keyword evidence="12" id="KW-1003">Cell membrane</keyword>
<dbReference type="GO" id="GO:0016740">
    <property type="term" value="F:transferase activity"/>
    <property type="evidence" value="ECO:0007669"/>
    <property type="project" value="UniProtKB-UniRule"/>
</dbReference>
<evidence type="ECO:0000256" key="7">
    <source>
        <dbReference type="ARBA" id="ARBA00022842"/>
    </source>
</evidence>
<evidence type="ECO:0000256" key="2">
    <source>
        <dbReference type="ARBA" id="ARBA00016337"/>
    </source>
</evidence>
<evidence type="ECO:0000313" key="14">
    <source>
        <dbReference type="Proteomes" id="UP000196053"/>
    </source>
</evidence>
<comment type="similarity">
    <text evidence="10 12">Belongs to the ApbE family.</text>
</comment>
<dbReference type="PIRSF" id="PIRSF006268">
    <property type="entry name" value="ApbE"/>
    <property type="match status" value="1"/>
</dbReference>
<dbReference type="Gene3D" id="3.10.520.10">
    <property type="entry name" value="ApbE-like domains"/>
    <property type="match status" value="1"/>
</dbReference>
<evidence type="ECO:0000256" key="8">
    <source>
        <dbReference type="ARBA" id="ARBA00031306"/>
    </source>
</evidence>
<dbReference type="PROSITE" id="PS51257">
    <property type="entry name" value="PROKAR_LIPOPROTEIN"/>
    <property type="match status" value="1"/>
</dbReference>
<evidence type="ECO:0000256" key="5">
    <source>
        <dbReference type="ARBA" id="ARBA00022723"/>
    </source>
</evidence>
<dbReference type="Pfam" id="PF02424">
    <property type="entry name" value="ApbE"/>
    <property type="match status" value="1"/>
</dbReference>
<evidence type="ECO:0000256" key="3">
    <source>
        <dbReference type="ARBA" id="ARBA00022630"/>
    </source>
</evidence>
<name>A0A0K8J3A7_9FIRM</name>
<gene>
    <name evidence="13" type="ORF">SD1D_0250</name>
</gene>
<dbReference type="AlphaFoldDB" id="A0A0K8J3A7"/>
<feature type="binding site" evidence="11">
    <location>
        <position position="303"/>
    </location>
    <ligand>
        <name>Mg(2+)</name>
        <dbReference type="ChEBI" id="CHEBI:18420"/>
    </ligand>
</feature>
<keyword evidence="14" id="KW-1185">Reference proteome</keyword>
<keyword evidence="12" id="KW-0472">Membrane</keyword>
<comment type="function">
    <text evidence="12">Flavin transferase that catalyzes the transfer of the FMN moiety of FAD and its covalent binding to the hydroxyl group of a threonine residue in a target flavoprotein.</text>
</comment>
<keyword evidence="3 10" id="KW-0285">Flavoprotein</keyword>
<keyword evidence="7 10" id="KW-0460">Magnesium</keyword>
<evidence type="ECO:0000313" key="13">
    <source>
        <dbReference type="EMBL" id="CUH91803.1"/>
    </source>
</evidence>
<dbReference type="KEGG" id="hsd:SD1D_0250"/>
<protein>
    <recommendedName>
        <fullName evidence="2 10">FAD:protein FMN transferase</fullName>
        <ecNumber evidence="1 10">2.7.1.180</ecNumber>
    </recommendedName>
    <alternativeName>
        <fullName evidence="8 10">Flavin transferase</fullName>
    </alternativeName>
</protein>
<dbReference type="GO" id="GO:0046872">
    <property type="term" value="F:metal ion binding"/>
    <property type="evidence" value="ECO:0007669"/>
    <property type="project" value="UniProtKB-UniRule"/>
</dbReference>
<feature type="chain" id="PRO_5005961951" description="FAD:protein FMN transferase" evidence="12">
    <location>
        <begin position="24"/>
        <end position="346"/>
    </location>
</feature>
<sequence length="346" mass="38688">MKKSIALSLFLIIGLLASSCDKAAKKYEGSFLVLFNTVTEIVAYTKDEEEFRELANFIYAELEEYHQLYDKYNSYDGINNIKTINDYAGKEPVKVDQRIIDLLKFSIYANELSKGNVNIGMGSVLEIWHDYRSLGIDNPTEAKLPPMELLEEAASHTNLDNLVIDEANSTVFLKDSKMRLDVGAIAKGYATEQIIKAALDRGYTDFLLSVGGNVRAVGGKGKEKAPWGVGIQNPDKESEENILYTLNLKDLSLVASGNYERYYTVEGKEYHHIIDPKTLMPSEYFTAVSIVCHDSGMADLLSTAIYNMSFEEGLALIEGLKDTEALWIFPDKSIKYSSGFEALIKK</sequence>
<comment type="catalytic activity">
    <reaction evidence="9 10 12">
        <text>L-threonyl-[protein] + FAD = FMN-L-threonyl-[protein] + AMP + H(+)</text>
        <dbReference type="Rhea" id="RHEA:36847"/>
        <dbReference type="Rhea" id="RHEA-COMP:11060"/>
        <dbReference type="Rhea" id="RHEA-COMP:11061"/>
        <dbReference type="ChEBI" id="CHEBI:15378"/>
        <dbReference type="ChEBI" id="CHEBI:30013"/>
        <dbReference type="ChEBI" id="CHEBI:57692"/>
        <dbReference type="ChEBI" id="CHEBI:74257"/>
        <dbReference type="ChEBI" id="CHEBI:456215"/>
        <dbReference type="EC" id="2.7.1.180"/>
    </reaction>
</comment>
<evidence type="ECO:0000256" key="6">
    <source>
        <dbReference type="ARBA" id="ARBA00022827"/>
    </source>
</evidence>
<dbReference type="SUPFAM" id="SSF143631">
    <property type="entry name" value="ApbE-like"/>
    <property type="match status" value="1"/>
</dbReference>
<evidence type="ECO:0000256" key="4">
    <source>
        <dbReference type="ARBA" id="ARBA00022679"/>
    </source>
</evidence>
<keyword evidence="12" id="KW-0449">Lipoprotein</keyword>
<proteinExistence type="inferred from homology"/>
<dbReference type="PANTHER" id="PTHR30040:SF2">
    <property type="entry name" value="FAD:PROTEIN FMN TRANSFERASE"/>
    <property type="match status" value="1"/>
</dbReference>
<dbReference type="InterPro" id="IPR003374">
    <property type="entry name" value="ApbE-like_sf"/>
</dbReference>
<feature type="binding site" evidence="11">
    <location>
        <position position="299"/>
    </location>
    <ligand>
        <name>Mg(2+)</name>
        <dbReference type="ChEBI" id="CHEBI:18420"/>
    </ligand>
</feature>
<reference evidence="14" key="1">
    <citation type="submission" date="2015-09" db="EMBL/GenBank/DDBJ databases">
        <authorList>
            <person name="Wibberg D."/>
        </authorList>
    </citation>
    <scope>NUCLEOTIDE SEQUENCE [LARGE SCALE GENOMIC DNA]</scope>
    <source>
        <strain evidence="14">SD1D</strain>
    </source>
</reference>
<comment type="cofactor">
    <cofactor evidence="11">
        <name>Mg(2+)</name>
        <dbReference type="ChEBI" id="CHEBI:18420"/>
    </cofactor>
    <cofactor evidence="11">
        <name>Mn(2+)</name>
        <dbReference type="ChEBI" id="CHEBI:29035"/>
    </cofactor>
    <text evidence="11">Magnesium. Can also use manganese.</text>
</comment>
<dbReference type="EC" id="2.7.1.180" evidence="1 10"/>
<dbReference type="Proteomes" id="UP000196053">
    <property type="component" value="Chromosome I"/>
</dbReference>
<keyword evidence="5 10" id="KW-0479">Metal-binding</keyword>